<protein>
    <recommendedName>
        <fullName evidence="4">2-methylcitrate dehydratase</fullName>
    </recommendedName>
</protein>
<comment type="caution">
    <text evidence="2">The sequence shown here is derived from an EMBL/GenBank/DDBJ whole genome shotgun (WGS) entry which is preliminary data.</text>
</comment>
<dbReference type="OrthoDB" id="2589518at2"/>
<evidence type="ECO:0000256" key="1">
    <source>
        <dbReference type="SAM" id="MobiDB-lite"/>
    </source>
</evidence>
<dbReference type="RefSeq" id="WP_101330947.1">
    <property type="nucleotide sequence ID" value="NZ_PJNH01000001.1"/>
</dbReference>
<evidence type="ECO:0008006" key="4">
    <source>
        <dbReference type="Google" id="ProtNLM"/>
    </source>
</evidence>
<reference evidence="2 3" key="1">
    <citation type="submission" date="2017-06" db="EMBL/GenBank/DDBJ databases">
        <title>the draft geome sequence of Illustriluteabacillus marina B3227.</title>
        <authorList>
            <person name="He R.-H."/>
            <person name="Du Z.-J."/>
        </authorList>
    </citation>
    <scope>NUCLEOTIDE SEQUENCE [LARGE SCALE GENOMIC DNA]</scope>
    <source>
        <strain evidence="2 3">B3227</strain>
    </source>
</reference>
<dbReference type="EMBL" id="PJNH01000001">
    <property type="protein sequence ID" value="PKR79203.1"/>
    <property type="molecule type" value="Genomic_DNA"/>
</dbReference>
<proteinExistence type="predicted"/>
<feature type="region of interest" description="Disordered" evidence="1">
    <location>
        <begin position="180"/>
        <end position="209"/>
    </location>
</feature>
<organism evidence="2 3">
    <name type="scientific">Halalkalibacillus sediminis</name>
    <dbReference type="NCBI Taxonomy" id="2018042"/>
    <lineage>
        <taxon>Bacteria</taxon>
        <taxon>Bacillati</taxon>
        <taxon>Bacillota</taxon>
        <taxon>Bacilli</taxon>
        <taxon>Bacillales</taxon>
        <taxon>Bacillaceae</taxon>
        <taxon>Halalkalibacillus</taxon>
    </lineage>
</organism>
<keyword evidence="3" id="KW-1185">Reference proteome</keyword>
<name>A0A2I0QXZ5_9BACI</name>
<accession>A0A2I0QXZ5</accession>
<dbReference type="Proteomes" id="UP000243524">
    <property type="component" value="Unassembled WGS sequence"/>
</dbReference>
<evidence type="ECO:0000313" key="2">
    <source>
        <dbReference type="EMBL" id="PKR79203.1"/>
    </source>
</evidence>
<feature type="compositionally biased region" description="Basic and acidic residues" evidence="1">
    <location>
        <begin position="180"/>
        <end position="194"/>
    </location>
</feature>
<dbReference type="AlphaFoldDB" id="A0A2I0QXZ5"/>
<gene>
    <name evidence="2" type="ORF">CEY16_05525</name>
</gene>
<sequence length="209" mass="23914">MTYTNFKALVKKVNLKPKGIQEVVLEVSDAETRGQLENLANMIDTQAYIDIESTIVRYNVTVDAQSHKPLKEYKVDKRGIVQEVKDPEQLELPGIPKEERKTEEKELEVDKEALEQFVLNDMAPDLDDFPENITRIVKRKLEGESYSKIASDLNMNSGKIAKVIDEYFKQIAPLAEKWWEWKQEQKPGEGKNDNNDQGNDDNESDEGAA</sequence>
<evidence type="ECO:0000313" key="3">
    <source>
        <dbReference type="Proteomes" id="UP000243524"/>
    </source>
</evidence>
<feature type="compositionally biased region" description="Acidic residues" evidence="1">
    <location>
        <begin position="198"/>
        <end position="209"/>
    </location>
</feature>